<organism evidence="1 2">
    <name type="scientific">Liparis tanakae</name>
    <name type="common">Tanaka's snailfish</name>
    <dbReference type="NCBI Taxonomy" id="230148"/>
    <lineage>
        <taxon>Eukaryota</taxon>
        <taxon>Metazoa</taxon>
        <taxon>Chordata</taxon>
        <taxon>Craniata</taxon>
        <taxon>Vertebrata</taxon>
        <taxon>Euteleostomi</taxon>
        <taxon>Actinopterygii</taxon>
        <taxon>Neopterygii</taxon>
        <taxon>Teleostei</taxon>
        <taxon>Neoteleostei</taxon>
        <taxon>Acanthomorphata</taxon>
        <taxon>Eupercaria</taxon>
        <taxon>Perciformes</taxon>
        <taxon>Cottioidei</taxon>
        <taxon>Cottales</taxon>
        <taxon>Liparidae</taxon>
        <taxon>Liparis</taxon>
    </lineage>
</organism>
<proteinExistence type="predicted"/>
<dbReference type="AlphaFoldDB" id="A0A4Z2IXR8"/>
<evidence type="ECO:0000313" key="1">
    <source>
        <dbReference type="EMBL" id="TNN82278.1"/>
    </source>
</evidence>
<gene>
    <name evidence="1" type="ORF">EYF80_007398</name>
</gene>
<evidence type="ECO:0000313" key="2">
    <source>
        <dbReference type="Proteomes" id="UP000314294"/>
    </source>
</evidence>
<sequence length="59" mass="6577">MVTHNYSRSAEVRSPVHAEIETAAINALVQVEQFRHRALLRGHVPPPCTPSCSGELLWL</sequence>
<accession>A0A4Z2IXR8</accession>
<dbReference type="Proteomes" id="UP000314294">
    <property type="component" value="Unassembled WGS sequence"/>
</dbReference>
<keyword evidence="2" id="KW-1185">Reference proteome</keyword>
<name>A0A4Z2IXR8_9TELE</name>
<protein>
    <submittedName>
        <fullName evidence="1">Uncharacterized protein</fullName>
    </submittedName>
</protein>
<reference evidence="1 2" key="1">
    <citation type="submission" date="2019-03" db="EMBL/GenBank/DDBJ databases">
        <title>First draft genome of Liparis tanakae, snailfish: a comprehensive survey of snailfish specific genes.</title>
        <authorList>
            <person name="Kim W."/>
            <person name="Song I."/>
            <person name="Jeong J.-H."/>
            <person name="Kim D."/>
            <person name="Kim S."/>
            <person name="Ryu S."/>
            <person name="Song J.Y."/>
            <person name="Lee S.K."/>
        </authorList>
    </citation>
    <scope>NUCLEOTIDE SEQUENCE [LARGE SCALE GENOMIC DNA]</scope>
    <source>
        <tissue evidence="1">Muscle</tissue>
    </source>
</reference>
<comment type="caution">
    <text evidence="1">The sequence shown here is derived from an EMBL/GenBank/DDBJ whole genome shotgun (WGS) entry which is preliminary data.</text>
</comment>
<dbReference type="EMBL" id="SRLO01000040">
    <property type="protein sequence ID" value="TNN82278.1"/>
    <property type="molecule type" value="Genomic_DNA"/>
</dbReference>